<dbReference type="EMBL" id="CP042906">
    <property type="protein sequence ID" value="QEX17147.1"/>
    <property type="molecule type" value="Genomic_DNA"/>
</dbReference>
<keyword evidence="3" id="KW-1185">Reference proteome</keyword>
<feature type="signal peptide" evidence="1">
    <location>
        <begin position="1"/>
        <end position="29"/>
    </location>
</feature>
<keyword evidence="1" id="KW-0732">Signal</keyword>
<evidence type="ECO:0000256" key="1">
    <source>
        <dbReference type="SAM" id="SignalP"/>
    </source>
</evidence>
<dbReference type="Proteomes" id="UP000326202">
    <property type="component" value="Chromosome"/>
</dbReference>
<dbReference type="AlphaFoldDB" id="A0A5J6MIS0"/>
<evidence type="ECO:0000313" key="3">
    <source>
        <dbReference type="Proteomes" id="UP000326202"/>
    </source>
</evidence>
<name>A0A5J6MIS0_9PROT</name>
<accession>A0A5J6MIS0</accession>
<feature type="chain" id="PRO_5023902178" evidence="1">
    <location>
        <begin position="30"/>
        <end position="149"/>
    </location>
</feature>
<dbReference type="KEGG" id="htq:FRZ44_24430"/>
<proteinExistence type="predicted"/>
<protein>
    <submittedName>
        <fullName evidence="2">Uncharacterized protein</fullName>
    </submittedName>
</protein>
<gene>
    <name evidence="2" type="ORF">FRZ44_24430</name>
</gene>
<organism evidence="2 3">
    <name type="scientific">Hypericibacter terrae</name>
    <dbReference type="NCBI Taxonomy" id="2602015"/>
    <lineage>
        <taxon>Bacteria</taxon>
        <taxon>Pseudomonadati</taxon>
        <taxon>Pseudomonadota</taxon>
        <taxon>Alphaproteobacteria</taxon>
        <taxon>Rhodospirillales</taxon>
        <taxon>Dongiaceae</taxon>
        <taxon>Hypericibacter</taxon>
    </lineage>
</organism>
<sequence>MTRCIARIPWLLLLALLGLPALGPSPLMAGEPQLTVKREDCEALVKYRQPPGVAYEPGVDAYGNPVAPADLPGSNQQLNLPPLIAVPIDVDLQDRYHIPANSPLFEGDAIVGIAVSDLNGNVTFNGQPLGDPEADALAEACARGLSQGH</sequence>
<reference evidence="2 3" key="1">
    <citation type="submission" date="2019-08" db="EMBL/GenBank/DDBJ databases">
        <title>Hyperibacter terrae gen. nov., sp. nov. and Hyperibacter viscosus sp. nov., two new members in the family Rhodospirillaceae isolated from the rhizosphere of Hypericum perforatum.</title>
        <authorList>
            <person name="Noviana Z."/>
        </authorList>
    </citation>
    <scope>NUCLEOTIDE SEQUENCE [LARGE SCALE GENOMIC DNA]</scope>
    <source>
        <strain evidence="2 3">R5913</strain>
    </source>
</reference>
<evidence type="ECO:0000313" key="2">
    <source>
        <dbReference type="EMBL" id="QEX17147.1"/>
    </source>
</evidence>